<dbReference type="InterPro" id="IPR003607">
    <property type="entry name" value="HD/PDEase_dom"/>
</dbReference>
<sequence>MSPNPASTLSYWPINKEFLNKNSDQQFTLYLKENSQPYDLFVKFAGPDPAHQEKVRKMLNEGELDNSLYIHKDEMQEYFSQASERIKEWEKAEEGNPEALAKKLHGLCLDIMKGFFEFNVSSKVLKLIDPIMEKMQQCLTESNYSILNKTLAKDFSLYTHCVNVGLYCLSFGVYNKIKPEEVHSLGMGGLFCDIGMSTVPVEILQKKTALNKEEEEIVKQHINKGKEILKELDFSDSVVLEIVENHHEEFEGGGYPKGASGNDIPYNARICKIMDMYNDFTSPRESKKALLPIQALTKMTTEYRPQFDPELLKQFILMMGPSLD</sequence>
<evidence type="ECO:0000259" key="1">
    <source>
        <dbReference type="PROSITE" id="PS51832"/>
    </source>
</evidence>
<dbReference type="PANTHER" id="PTHR43155:SF2">
    <property type="entry name" value="CYCLIC DI-GMP PHOSPHODIESTERASE PA4108"/>
    <property type="match status" value="1"/>
</dbReference>
<dbReference type="InterPro" id="IPR037522">
    <property type="entry name" value="HD_GYP_dom"/>
</dbReference>
<dbReference type="Proteomes" id="UP000594688">
    <property type="component" value="Chromosome"/>
</dbReference>
<dbReference type="Pfam" id="PF13487">
    <property type="entry name" value="HD_5"/>
    <property type="match status" value="1"/>
</dbReference>
<dbReference type="SUPFAM" id="SSF109604">
    <property type="entry name" value="HD-domain/PDEase-like"/>
    <property type="match status" value="1"/>
</dbReference>
<accession>A0A7T0G081</accession>
<name>A0A7T0G081_9BACT</name>
<protein>
    <submittedName>
        <fullName evidence="2">HD domain-containing protein</fullName>
    </submittedName>
</protein>
<gene>
    <name evidence="2" type="ORF">G3M70_09575</name>
</gene>
<organism evidence="2 3">
    <name type="scientific">Candidatus Nitronauta litoralis</name>
    <dbReference type="NCBI Taxonomy" id="2705533"/>
    <lineage>
        <taxon>Bacteria</taxon>
        <taxon>Pseudomonadati</taxon>
        <taxon>Nitrospinota/Tectimicrobiota group</taxon>
        <taxon>Nitrospinota</taxon>
        <taxon>Nitrospinia</taxon>
        <taxon>Nitrospinales</taxon>
        <taxon>Nitrospinaceae</taxon>
        <taxon>Candidatus Nitronauta</taxon>
    </lineage>
</organism>
<dbReference type="Gene3D" id="1.10.3210.10">
    <property type="entry name" value="Hypothetical protein af1432"/>
    <property type="match status" value="1"/>
</dbReference>
<dbReference type="EMBL" id="CP048685">
    <property type="protein sequence ID" value="QPJ62104.1"/>
    <property type="molecule type" value="Genomic_DNA"/>
</dbReference>
<dbReference type="CDD" id="cd00077">
    <property type="entry name" value="HDc"/>
    <property type="match status" value="1"/>
</dbReference>
<evidence type="ECO:0000313" key="3">
    <source>
        <dbReference type="Proteomes" id="UP000594688"/>
    </source>
</evidence>
<evidence type="ECO:0000313" key="2">
    <source>
        <dbReference type="EMBL" id="QPJ62104.1"/>
    </source>
</evidence>
<proteinExistence type="predicted"/>
<feature type="domain" description="HD-GYP" evidence="1">
    <location>
        <begin position="135"/>
        <end position="324"/>
    </location>
</feature>
<dbReference type="PROSITE" id="PS51832">
    <property type="entry name" value="HD_GYP"/>
    <property type="match status" value="1"/>
</dbReference>
<dbReference type="AlphaFoldDB" id="A0A7T0G081"/>
<dbReference type="PANTHER" id="PTHR43155">
    <property type="entry name" value="CYCLIC DI-GMP PHOSPHODIESTERASE PA4108-RELATED"/>
    <property type="match status" value="1"/>
</dbReference>
<reference evidence="2 3" key="1">
    <citation type="submission" date="2020-02" db="EMBL/GenBank/DDBJ databases">
        <title>Genomic and physiological characterization of two novel Nitrospinaceae genera.</title>
        <authorList>
            <person name="Mueller A.J."/>
            <person name="Jung M.-Y."/>
            <person name="Strachan C.R."/>
            <person name="Herbold C.W."/>
            <person name="Kirkegaard R.H."/>
            <person name="Daims H."/>
        </authorList>
    </citation>
    <scope>NUCLEOTIDE SEQUENCE [LARGE SCALE GENOMIC DNA]</scope>
    <source>
        <strain evidence="2">EB</strain>
    </source>
</reference>
<dbReference type="KEGG" id="nli:G3M70_09575"/>